<dbReference type="Proteomes" id="UP001163255">
    <property type="component" value="Chromosome"/>
</dbReference>
<proteinExistence type="predicted"/>
<keyword evidence="2" id="KW-1185">Reference proteome</keyword>
<organism evidence="1 2">
    <name type="scientific">Endozoicomonas euniceicola</name>
    <dbReference type="NCBI Taxonomy" id="1234143"/>
    <lineage>
        <taxon>Bacteria</taxon>
        <taxon>Pseudomonadati</taxon>
        <taxon>Pseudomonadota</taxon>
        <taxon>Gammaproteobacteria</taxon>
        <taxon>Oceanospirillales</taxon>
        <taxon>Endozoicomonadaceae</taxon>
        <taxon>Endozoicomonas</taxon>
    </lineage>
</organism>
<protein>
    <submittedName>
        <fullName evidence="1">Uncharacterized protein</fullName>
    </submittedName>
</protein>
<reference evidence="1" key="1">
    <citation type="submission" date="2022-10" db="EMBL/GenBank/DDBJ databases">
        <title>Completed Genome Sequence of two octocoral isolated bacterium, Endozoicomonas euniceicola EF212T and Endozoicomonas gorgoniicola PS125T.</title>
        <authorList>
            <person name="Chiou Y.-J."/>
            <person name="Chen Y.-H."/>
        </authorList>
    </citation>
    <scope>NUCLEOTIDE SEQUENCE</scope>
    <source>
        <strain evidence="1">EF212</strain>
    </source>
</reference>
<accession>A0ABY6GUE8</accession>
<gene>
    <name evidence="1" type="ORF">NX720_00140</name>
</gene>
<evidence type="ECO:0000313" key="1">
    <source>
        <dbReference type="EMBL" id="UYM16385.1"/>
    </source>
</evidence>
<sequence>MLTTIYQQAETALANMELLLLERFSTLLKQELHYAFNIEPR</sequence>
<evidence type="ECO:0000313" key="2">
    <source>
        <dbReference type="Proteomes" id="UP001163255"/>
    </source>
</evidence>
<dbReference type="EMBL" id="CP103300">
    <property type="protein sequence ID" value="UYM16385.1"/>
    <property type="molecule type" value="Genomic_DNA"/>
</dbReference>
<dbReference type="RefSeq" id="WP_262598680.1">
    <property type="nucleotide sequence ID" value="NZ_CP103300.1"/>
</dbReference>
<name>A0ABY6GUE8_9GAMM</name>